<organism evidence="2 3">
    <name type="scientific">Bos mutus</name>
    <name type="common">wild yak</name>
    <dbReference type="NCBI Taxonomy" id="72004"/>
    <lineage>
        <taxon>Eukaryota</taxon>
        <taxon>Metazoa</taxon>
        <taxon>Chordata</taxon>
        <taxon>Craniata</taxon>
        <taxon>Vertebrata</taxon>
        <taxon>Euteleostomi</taxon>
        <taxon>Mammalia</taxon>
        <taxon>Eutheria</taxon>
        <taxon>Laurasiatheria</taxon>
        <taxon>Artiodactyla</taxon>
        <taxon>Ruminantia</taxon>
        <taxon>Pecora</taxon>
        <taxon>Bovidae</taxon>
        <taxon>Bovinae</taxon>
        <taxon>Bos</taxon>
    </lineage>
</organism>
<reference evidence="2" key="1">
    <citation type="submission" date="2019-10" db="EMBL/GenBank/DDBJ databases">
        <title>The sequence and de novo assembly of the wild yak genome.</title>
        <authorList>
            <person name="Liu Y."/>
        </authorList>
    </citation>
    <scope>NUCLEOTIDE SEQUENCE [LARGE SCALE GENOMIC DNA]</scope>
    <source>
        <strain evidence="2">WY2019</strain>
    </source>
</reference>
<evidence type="ECO:0000313" key="2">
    <source>
        <dbReference type="EMBL" id="MXQ99436.1"/>
    </source>
</evidence>
<dbReference type="Proteomes" id="UP000322234">
    <property type="component" value="Unassembled WGS sequence"/>
</dbReference>
<evidence type="ECO:0000256" key="1">
    <source>
        <dbReference type="SAM" id="MobiDB-lite"/>
    </source>
</evidence>
<dbReference type="EMBL" id="VBQZ03000449">
    <property type="protein sequence ID" value="MXQ99436.1"/>
    <property type="molecule type" value="Genomic_DNA"/>
</dbReference>
<evidence type="ECO:0000313" key="3">
    <source>
        <dbReference type="Proteomes" id="UP000322234"/>
    </source>
</evidence>
<comment type="caution">
    <text evidence="2">The sequence shown here is derived from an EMBL/GenBank/DDBJ whole genome shotgun (WGS) entry which is preliminary data.</text>
</comment>
<name>A0A6B0SHD1_9CETA</name>
<sequence>MRSKPHALQNKPDAFQQRTKPDTLQRKANRMSFLRGPNLMPFDANHMPGGANPNVFGTDPSVYGAAVGGAGSRNAPIVFLPVPFSASNKRFNFSDQMYGDFHNAYNNQSIFNTYGGDCSVGYNYGLQGFGAPFTNCNAQINEAAPYSNSFQGLCQWTKDKYTDCSNRKCSGGISFNLPELTR</sequence>
<keyword evidence="3" id="KW-1185">Reference proteome</keyword>
<accession>A0A6B0SHD1</accession>
<protein>
    <submittedName>
        <fullName evidence="2">Uncharacterized protein</fullName>
    </submittedName>
</protein>
<gene>
    <name evidence="2" type="ORF">E5288_WYG021756</name>
</gene>
<feature type="region of interest" description="Disordered" evidence="1">
    <location>
        <begin position="1"/>
        <end position="24"/>
    </location>
</feature>
<proteinExistence type="predicted"/>
<dbReference type="AlphaFoldDB" id="A0A6B0SHD1"/>